<feature type="transmembrane region" description="Helical" evidence="2">
    <location>
        <begin position="179"/>
        <end position="199"/>
    </location>
</feature>
<dbReference type="PANTHER" id="PTHR11972">
    <property type="entry name" value="NADPH OXIDASE"/>
    <property type="match status" value="1"/>
</dbReference>
<evidence type="ECO:0000259" key="3">
    <source>
        <dbReference type="PROSITE" id="PS51384"/>
    </source>
</evidence>
<dbReference type="Proteomes" id="UP000051820">
    <property type="component" value="Unassembled WGS sequence"/>
</dbReference>
<dbReference type="InterPro" id="IPR008333">
    <property type="entry name" value="Cbr1-like_FAD-bd_dom"/>
</dbReference>
<evidence type="ECO:0000313" key="5">
    <source>
        <dbReference type="Proteomes" id="UP000051820"/>
    </source>
</evidence>
<feature type="domain" description="FAD-binding FR-type" evidence="3">
    <location>
        <begin position="200"/>
        <end position="307"/>
    </location>
</feature>
<keyword evidence="5" id="KW-1185">Reference proteome</keyword>
<gene>
    <name evidence="4" type="ORF">FD16_GL002506</name>
</gene>
<dbReference type="Gene3D" id="2.40.30.10">
    <property type="entry name" value="Translation factors"/>
    <property type="match status" value="1"/>
</dbReference>
<keyword evidence="2" id="KW-0472">Membrane</keyword>
<name>A0A0R1W3A2_9LACO</name>
<dbReference type="InterPro" id="IPR017938">
    <property type="entry name" value="Riboflavin_synthase-like_b-brl"/>
</dbReference>
<feature type="transmembrane region" description="Helical" evidence="2">
    <location>
        <begin position="113"/>
        <end position="130"/>
    </location>
</feature>
<dbReference type="GO" id="GO:0005886">
    <property type="term" value="C:plasma membrane"/>
    <property type="evidence" value="ECO:0007669"/>
    <property type="project" value="TreeGrafter"/>
</dbReference>
<dbReference type="InterPro" id="IPR001433">
    <property type="entry name" value="OxRdtase_FAD/NAD-bd"/>
</dbReference>
<sequence length="426" mass="49137">MLKKFPYTFGLAWLVVLFVIPLPLIQALALGLPSIYASESLAIQLGSIAYVWFLTAIYLSTRPKWIDRLIGLPNMYFIHGVLSIFAIGLAFIHKTQLSSGGLIRMTGNWAFDLFLGVMIYSLVFMAGWLTNRIKLLGALKKWLEKIFKHELSVWIHRLNIIAVVLVFIHVQLISYITSIHSYMAIFYLYTAFVTVAYLYKKIKDFRFLPVGHLIAKQELKPNFFEFDIKVKYFQFRHLKPGDFVFIKIPEQRGLKELHPFSVVNRIDKTGVVKLAIRGDGDFTKKIQQLELGELIQIDGGYGRFNEVITDNKHDDLVLVTGGTGIVPMLSIIEGHPERKIDLFYSVHNQNDQVYIDQLNQWAEDRNNLTVNVQTGRFKTNEVLTEKISKQSTFLISGPRALGKNWVHALSDRHISSHKYYYEEFNW</sequence>
<dbReference type="eggNOG" id="COG4097">
    <property type="taxonomic scope" value="Bacteria"/>
</dbReference>
<dbReference type="InterPro" id="IPR050369">
    <property type="entry name" value="RBOH/FRE"/>
</dbReference>
<dbReference type="PROSITE" id="PS51384">
    <property type="entry name" value="FAD_FR"/>
    <property type="match status" value="1"/>
</dbReference>
<keyword evidence="2" id="KW-0812">Transmembrane</keyword>
<comment type="caution">
    <text evidence="4">The sequence shown here is derived from an EMBL/GenBank/DDBJ whole genome shotgun (WGS) entry which is preliminary data.</text>
</comment>
<dbReference type="Pfam" id="PF00970">
    <property type="entry name" value="FAD_binding_6"/>
    <property type="match status" value="1"/>
</dbReference>
<proteinExistence type="predicted"/>
<dbReference type="EMBL" id="AZGF01000009">
    <property type="protein sequence ID" value="KRM12321.1"/>
    <property type="molecule type" value="Genomic_DNA"/>
</dbReference>
<dbReference type="InterPro" id="IPR039261">
    <property type="entry name" value="FNR_nucleotide-bd"/>
</dbReference>
<dbReference type="Gene3D" id="3.40.50.80">
    <property type="entry name" value="Nucleotide-binding domain of ferredoxin-NADP reductase (FNR) module"/>
    <property type="match status" value="1"/>
</dbReference>
<dbReference type="PANTHER" id="PTHR11972:SF69">
    <property type="entry name" value="FERRIC REDUCTION OXIDASE 6-RELATED"/>
    <property type="match status" value="1"/>
</dbReference>
<organism evidence="4 5">
    <name type="scientific">Paucilactobacillus suebicus DSM 5007 = KCTC 3549</name>
    <dbReference type="NCBI Taxonomy" id="1423807"/>
    <lineage>
        <taxon>Bacteria</taxon>
        <taxon>Bacillati</taxon>
        <taxon>Bacillota</taxon>
        <taxon>Bacilli</taxon>
        <taxon>Lactobacillales</taxon>
        <taxon>Lactobacillaceae</taxon>
        <taxon>Paucilactobacillus</taxon>
    </lineage>
</organism>
<dbReference type="PATRIC" id="fig|1423807.3.peg.2590"/>
<feature type="transmembrane region" description="Helical" evidence="2">
    <location>
        <begin position="41"/>
        <end position="60"/>
    </location>
</feature>
<dbReference type="OrthoDB" id="573132at2"/>
<dbReference type="STRING" id="1423807.FD16_GL002506"/>
<dbReference type="SUPFAM" id="SSF63380">
    <property type="entry name" value="Riboflavin synthase domain-like"/>
    <property type="match status" value="1"/>
</dbReference>
<evidence type="ECO:0000313" key="4">
    <source>
        <dbReference type="EMBL" id="KRM12321.1"/>
    </source>
</evidence>
<accession>A0A0R1W3A2</accession>
<protein>
    <submittedName>
        <fullName evidence="4">Ferric reductase</fullName>
    </submittedName>
</protein>
<evidence type="ECO:0000256" key="1">
    <source>
        <dbReference type="ARBA" id="ARBA00023002"/>
    </source>
</evidence>
<reference evidence="4 5" key="1">
    <citation type="journal article" date="2015" name="Genome Announc.">
        <title>Expanding the biotechnology potential of lactobacilli through comparative genomics of 213 strains and associated genera.</title>
        <authorList>
            <person name="Sun Z."/>
            <person name="Harris H.M."/>
            <person name="McCann A."/>
            <person name="Guo C."/>
            <person name="Argimon S."/>
            <person name="Zhang W."/>
            <person name="Yang X."/>
            <person name="Jeffery I.B."/>
            <person name="Cooney J.C."/>
            <person name="Kagawa T.F."/>
            <person name="Liu W."/>
            <person name="Song Y."/>
            <person name="Salvetti E."/>
            <person name="Wrobel A."/>
            <person name="Rasinkangas P."/>
            <person name="Parkhill J."/>
            <person name="Rea M.C."/>
            <person name="O'Sullivan O."/>
            <person name="Ritari J."/>
            <person name="Douillard F.P."/>
            <person name="Paul Ross R."/>
            <person name="Yang R."/>
            <person name="Briner A.E."/>
            <person name="Felis G.E."/>
            <person name="de Vos W.M."/>
            <person name="Barrangou R."/>
            <person name="Klaenhammer T.R."/>
            <person name="Caufield P.W."/>
            <person name="Cui Y."/>
            <person name="Zhang H."/>
            <person name="O'Toole P.W."/>
        </authorList>
    </citation>
    <scope>NUCLEOTIDE SEQUENCE [LARGE SCALE GENOMIC DNA]</scope>
    <source>
        <strain evidence="4 5">DSM 5007</strain>
    </source>
</reference>
<dbReference type="InterPro" id="IPR017927">
    <property type="entry name" value="FAD-bd_FR_type"/>
</dbReference>
<dbReference type="RefSeq" id="WP_010621838.1">
    <property type="nucleotide sequence ID" value="NZ_AZGF01000009.1"/>
</dbReference>
<dbReference type="SUPFAM" id="SSF52343">
    <property type="entry name" value="Ferredoxin reductase-like, C-terminal NADP-linked domain"/>
    <property type="match status" value="1"/>
</dbReference>
<dbReference type="GO" id="GO:0016175">
    <property type="term" value="F:superoxide-generating NAD(P)H oxidase activity"/>
    <property type="evidence" value="ECO:0007669"/>
    <property type="project" value="TreeGrafter"/>
</dbReference>
<dbReference type="Pfam" id="PF00175">
    <property type="entry name" value="NAD_binding_1"/>
    <property type="match status" value="1"/>
</dbReference>
<keyword evidence="1" id="KW-0560">Oxidoreductase</keyword>
<dbReference type="AlphaFoldDB" id="A0A0R1W3A2"/>
<feature type="transmembrane region" description="Helical" evidence="2">
    <location>
        <begin position="151"/>
        <end position="173"/>
    </location>
</feature>
<feature type="transmembrane region" description="Helical" evidence="2">
    <location>
        <begin position="72"/>
        <end position="93"/>
    </location>
</feature>
<evidence type="ECO:0000256" key="2">
    <source>
        <dbReference type="SAM" id="Phobius"/>
    </source>
</evidence>
<keyword evidence="2" id="KW-1133">Transmembrane helix</keyword>